<dbReference type="InterPro" id="IPR035919">
    <property type="entry name" value="EAL_sf"/>
</dbReference>
<feature type="domain" description="EAL" evidence="2">
    <location>
        <begin position="416"/>
        <end position="654"/>
    </location>
</feature>
<dbReference type="AlphaFoldDB" id="B6BIY8"/>
<dbReference type="PROSITE" id="PS50885">
    <property type="entry name" value="HAMP"/>
    <property type="match status" value="1"/>
</dbReference>
<feature type="domain" description="GGDEF" evidence="4">
    <location>
        <begin position="277"/>
        <end position="406"/>
    </location>
</feature>
<dbReference type="InterPro" id="IPR043128">
    <property type="entry name" value="Rev_trsase/Diguanyl_cyclase"/>
</dbReference>
<dbReference type="InterPro" id="IPR000160">
    <property type="entry name" value="GGDEF_dom"/>
</dbReference>
<dbReference type="Gene3D" id="3.20.20.450">
    <property type="entry name" value="EAL domain"/>
    <property type="match status" value="1"/>
</dbReference>
<dbReference type="SUPFAM" id="SSF141868">
    <property type="entry name" value="EAL domain-like"/>
    <property type="match status" value="1"/>
</dbReference>
<dbReference type="InterPro" id="IPR050706">
    <property type="entry name" value="Cyclic-di-GMP_PDE-like"/>
</dbReference>
<keyword evidence="1" id="KW-0812">Transmembrane</keyword>
<dbReference type="PROSITE" id="PS50887">
    <property type="entry name" value="GGDEF"/>
    <property type="match status" value="1"/>
</dbReference>
<dbReference type="STRING" id="929558.SMGD1_1977"/>
<keyword evidence="1" id="KW-1133">Transmembrane helix</keyword>
<comment type="caution">
    <text evidence="5">The sequence shown here is derived from an EMBL/GenBank/DDBJ whole genome shotgun (WGS) entry which is preliminary data.</text>
</comment>
<dbReference type="Gene3D" id="3.30.70.270">
    <property type="match status" value="1"/>
</dbReference>
<reference evidence="5 6" key="1">
    <citation type="journal article" date="2012" name="Proc. Natl. Acad. Sci. U.S.A.">
        <title>Genome and physiology of a model Epsilonproteobacterium responsible for sulfide detoxification in marine oxygen depletion zones.</title>
        <authorList>
            <person name="Grote J."/>
            <person name="Schott T."/>
            <person name="Bruckner C.G."/>
            <person name="Glockner F.O."/>
            <person name="Jost G."/>
            <person name="Teeling H."/>
            <person name="Labrenz M."/>
            <person name="Jurgens K."/>
        </authorList>
    </citation>
    <scope>NUCLEOTIDE SEQUENCE [LARGE SCALE GENOMIC DNA]</scope>
    <source>
        <strain evidence="5 6">GD1</strain>
    </source>
</reference>
<feature type="domain" description="HAMP" evidence="3">
    <location>
        <begin position="202"/>
        <end position="256"/>
    </location>
</feature>
<accession>H1FWS4</accession>
<dbReference type="GO" id="GO:0007165">
    <property type="term" value="P:signal transduction"/>
    <property type="evidence" value="ECO:0007669"/>
    <property type="project" value="InterPro"/>
</dbReference>
<evidence type="ECO:0000259" key="2">
    <source>
        <dbReference type="PROSITE" id="PS50883"/>
    </source>
</evidence>
<dbReference type="OrthoDB" id="9790732at2"/>
<proteinExistence type="predicted"/>
<dbReference type="GO" id="GO:0016020">
    <property type="term" value="C:membrane"/>
    <property type="evidence" value="ECO:0007669"/>
    <property type="project" value="InterPro"/>
</dbReference>
<organism evidence="5 6">
    <name type="scientific">Sulfurimonas gotlandica (strain DSM 19862 / JCM 16533 / GD1)</name>
    <dbReference type="NCBI Taxonomy" id="929558"/>
    <lineage>
        <taxon>Bacteria</taxon>
        <taxon>Pseudomonadati</taxon>
        <taxon>Campylobacterota</taxon>
        <taxon>Epsilonproteobacteria</taxon>
        <taxon>Campylobacterales</taxon>
        <taxon>Sulfurimonadaceae</taxon>
        <taxon>Sulfurimonas</taxon>
    </lineage>
</organism>
<dbReference type="Pfam" id="PF00563">
    <property type="entry name" value="EAL"/>
    <property type="match status" value="1"/>
</dbReference>
<dbReference type="Gene3D" id="6.10.340.10">
    <property type="match status" value="1"/>
</dbReference>
<accession>B6BIY8</accession>
<dbReference type="eggNOG" id="COG2200">
    <property type="taxonomic scope" value="Bacteria"/>
</dbReference>
<dbReference type="CDD" id="cd06225">
    <property type="entry name" value="HAMP"/>
    <property type="match status" value="1"/>
</dbReference>
<keyword evidence="6" id="KW-1185">Reference proteome</keyword>
<dbReference type="SMART" id="SM00052">
    <property type="entry name" value="EAL"/>
    <property type="match status" value="1"/>
</dbReference>
<dbReference type="PATRIC" id="fig|929558.5.peg.1970"/>
<dbReference type="GO" id="GO:0071111">
    <property type="term" value="F:cyclic-guanylate-specific phosphodiesterase activity"/>
    <property type="evidence" value="ECO:0007669"/>
    <property type="project" value="InterPro"/>
</dbReference>
<dbReference type="Proteomes" id="UP000006431">
    <property type="component" value="Unassembled WGS sequence"/>
</dbReference>
<evidence type="ECO:0000259" key="4">
    <source>
        <dbReference type="PROSITE" id="PS50887"/>
    </source>
</evidence>
<dbReference type="InterPro" id="IPR003660">
    <property type="entry name" value="HAMP_dom"/>
</dbReference>
<dbReference type="eggNOG" id="COG2199">
    <property type="taxonomic scope" value="Bacteria"/>
</dbReference>
<protein>
    <submittedName>
        <fullName evidence="5">Diguanylate cyclase/phosphodiesterase (GGDEF &amp; EAL &amp; HAMP linker domains)</fullName>
    </submittedName>
</protein>
<dbReference type="InterPro" id="IPR001633">
    <property type="entry name" value="EAL_dom"/>
</dbReference>
<dbReference type="CDD" id="cd01948">
    <property type="entry name" value="EAL"/>
    <property type="match status" value="1"/>
</dbReference>
<dbReference type="Pfam" id="PF00990">
    <property type="entry name" value="GGDEF"/>
    <property type="match status" value="1"/>
</dbReference>
<keyword evidence="1" id="KW-0472">Membrane</keyword>
<feature type="transmembrane region" description="Helical" evidence="1">
    <location>
        <begin position="177"/>
        <end position="200"/>
    </location>
</feature>
<dbReference type="InterPro" id="IPR029787">
    <property type="entry name" value="Nucleotide_cyclase"/>
</dbReference>
<dbReference type="Gene3D" id="3.30.450.290">
    <property type="match status" value="1"/>
</dbReference>
<evidence type="ECO:0000259" key="3">
    <source>
        <dbReference type="PROSITE" id="PS50885"/>
    </source>
</evidence>
<dbReference type="SMART" id="SM00267">
    <property type="entry name" value="GGDEF"/>
    <property type="match status" value="1"/>
</dbReference>
<name>B6BIY8_SULGG</name>
<dbReference type="SMART" id="SM00304">
    <property type="entry name" value="HAMP"/>
    <property type="match status" value="1"/>
</dbReference>
<dbReference type="EMBL" id="AFRZ01000001">
    <property type="protein sequence ID" value="EHP30500.1"/>
    <property type="molecule type" value="Genomic_DNA"/>
</dbReference>
<dbReference type="HOGENOM" id="CLU_000445_70_46_7"/>
<evidence type="ECO:0000313" key="6">
    <source>
        <dbReference type="Proteomes" id="UP000006431"/>
    </source>
</evidence>
<dbReference type="PANTHER" id="PTHR33121:SF71">
    <property type="entry name" value="OXYGEN SENSOR PROTEIN DOSP"/>
    <property type="match status" value="1"/>
</dbReference>
<gene>
    <name evidence="5" type="ORF">SMGD1_1977</name>
</gene>
<dbReference type="PROSITE" id="PS50883">
    <property type="entry name" value="EAL"/>
    <property type="match status" value="1"/>
</dbReference>
<dbReference type="NCBIfam" id="TIGR00254">
    <property type="entry name" value="GGDEF"/>
    <property type="match status" value="1"/>
</dbReference>
<dbReference type="SUPFAM" id="SSF55073">
    <property type="entry name" value="Nucleotide cyclase"/>
    <property type="match status" value="1"/>
</dbReference>
<feature type="transmembrane region" description="Helical" evidence="1">
    <location>
        <begin position="12"/>
        <end position="30"/>
    </location>
</feature>
<evidence type="ECO:0000256" key="1">
    <source>
        <dbReference type="SAM" id="Phobius"/>
    </source>
</evidence>
<evidence type="ECO:0000313" key="5">
    <source>
        <dbReference type="EMBL" id="EHP30500.1"/>
    </source>
</evidence>
<dbReference type="CDD" id="cd01949">
    <property type="entry name" value="GGDEF"/>
    <property type="match status" value="1"/>
</dbReference>
<sequence length="654" mass="75739">MKAQKTTYTKITAKIIIITLFFTLLSAYIYSEYMKKNAISTLAHIDAKKTSMLVFEALYSAMQRGWSKDDLNEIIDRLNTVDKNMKINVYRSSIVASLYGDIEKDKIARESILTIKKAMKGQESLNISNLDFINYYYPVVAKDACLNCHTNAKTGDTLGVIDISYPVNELKVSLNEMINFFILFIAVFSLVIFLAIFIELDRYLIKPIKNFSNVIKNITSSHDMTKRVEVNDNIEEIDAIKDVFNTMLDSIEHQFYFDNLTGLQNRRRLTEKLELRLNSFLMIINIDSFQEINDLYGDEAGDKLLKEFATFLHKNIPSEGALYRLHSDEFAYLCQKGIDLKEFLIFASLISERISQESFKIDAKSEVNLSATIGMAYGTEMLLVNADTALVVAKKNRKHYLLYNESMAMAKEYEKNFSWTKRLKKAIDENRIVPLFQPIVDAKTQKIVKYESLMRIVDEDNTYIAPIHFLELAKRNKLYHQLTKIMIDKTFEKFRDVSYLVSINISVEDILNRDIYNFILEKLRNSQMGGRVIFEIIESEGIENFHEVIEFINEVKKYDARVSIDDFGTGYSNFEYLMKLKVDYIKIDGSMIKNIDTNKNSQLITQTIVDFAKKMNIQTVAEFVYSKNIFDKVVELDVDFAQGYYFGEPSENIE</sequence>
<dbReference type="PANTHER" id="PTHR33121">
    <property type="entry name" value="CYCLIC DI-GMP PHOSPHODIESTERASE PDEF"/>
    <property type="match status" value="1"/>
</dbReference>